<dbReference type="PRINTS" id="PR00111">
    <property type="entry name" value="ABHYDROLASE"/>
</dbReference>
<evidence type="ECO:0000259" key="4">
    <source>
        <dbReference type="Pfam" id="PF00561"/>
    </source>
</evidence>
<evidence type="ECO:0000256" key="3">
    <source>
        <dbReference type="SAM" id="Phobius"/>
    </source>
</evidence>
<dbReference type="PANTHER" id="PTHR43798">
    <property type="entry name" value="MONOACYLGLYCEROL LIPASE"/>
    <property type="match status" value="1"/>
</dbReference>
<comment type="similarity">
    <text evidence="1">Belongs to the peptidase S33 family.</text>
</comment>
<dbReference type="GO" id="GO:0006508">
    <property type="term" value="P:proteolysis"/>
    <property type="evidence" value="ECO:0007669"/>
    <property type="project" value="InterPro"/>
</dbReference>
<keyword evidence="3" id="KW-0472">Membrane</keyword>
<keyword evidence="2 5" id="KW-0378">Hydrolase</keyword>
<dbReference type="EMBL" id="JADKGY010000001">
    <property type="protein sequence ID" value="MBK9981875.1"/>
    <property type="molecule type" value="Genomic_DNA"/>
</dbReference>
<name>A0A9D7SUB4_9BACT</name>
<proteinExistence type="inferred from homology"/>
<organism evidence="5 6">
    <name type="scientific">Candidatus Opimibacter skivensis</name>
    <dbReference type="NCBI Taxonomy" id="2982028"/>
    <lineage>
        <taxon>Bacteria</taxon>
        <taxon>Pseudomonadati</taxon>
        <taxon>Bacteroidota</taxon>
        <taxon>Saprospiria</taxon>
        <taxon>Saprospirales</taxon>
        <taxon>Saprospiraceae</taxon>
        <taxon>Candidatus Opimibacter</taxon>
    </lineage>
</organism>
<dbReference type="Proteomes" id="UP000808337">
    <property type="component" value="Unassembled WGS sequence"/>
</dbReference>
<evidence type="ECO:0000313" key="6">
    <source>
        <dbReference type="Proteomes" id="UP000808337"/>
    </source>
</evidence>
<sequence>MRKKINKVWRWVRRILLIIILIPLVTLIGIRIFDGMKMRKDDSEIRTFMQRHYVAGQMDTLTLRKHQIVFLTSTNGKEHKDAIIFVHGSPGSMDAFLEYMVDTTLLSRADLIVYDRPGFGHSGFGRAETSLSGQANILADMMTSLHYKRYWLVGHSYGGPIIVQAAIRHPMLIAGLAIIAGSVSPELEPKSPWRKWIDLPLIKELFPVALTVSNEELMPLRHDLIMIEDDWDRIHAPVTLIQGTKDVLVPYQNLEYAIEKLTQADTVRTLIFEGESHFIPWSRKDEIVKEIVALMDFHKHG</sequence>
<dbReference type="InterPro" id="IPR050266">
    <property type="entry name" value="AB_hydrolase_sf"/>
</dbReference>
<dbReference type="PRINTS" id="PR00793">
    <property type="entry name" value="PROAMNOPTASE"/>
</dbReference>
<dbReference type="SUPFAM" id="SSF53474">
    <property type="entry name" value="alpha/beta-Hydrolases"/>
    <property type="match status" value="1"/>
</dbReference>
<dbReference type="GO" id="GO:0016020">
    <property type="term" value="C:membrane"/>
    <property type="evidence" value="ECO:0007669"/>
    <property type="project" value="TreeGrafter"/>
</dbReference>
<feature type="transmembrane region" description="Helical" evidence="3">
    <location>
        <begin position="12"/>
        <end position="33"/>
    </location>
</feature>
<accession>A0A9D7SUB4</accession>
<dbReference type="InterPro" id="IPR000073">
    <property type="entry name" value="AB_hydrolase_1"/>
</dbReference>
<dbReference type="InterPro" id="IPR029058">
    <property type="entry name" value="AB_hydrolase_fold"/>
</dbReference>
<dbReference type="InterPro" id="IPR002410">
    <property type="entry name" value="Peptidase_S33"/>
</dbReference>
<reference evidence="5 6" key="1">
    <citation type="submission" date="2020-10" db="EMBL/GenBank/DDBJ databases">
        <title>Connecting structure to function with the recovery of over 1000 high-quality activated sludge metagenome-assembled genomes encoding full-length rRNA genes using long-read sequencing.</title>
        <authorList>
            <person name="Singleton C.M."/>
            <person name="Petriglieri F."/>
            <person name="Kristensen J.M."/>
            <person name="Kirkegaard R.H."/>
            <person name="Michaelsen T.Y."/>
            <person name="Andersen M.H."/>
            <person name="Karst S.M."/>
            <person name="Dueholm M.S."/>
            <person name="Nielsen P.H."/>
            <person name="Albertsen M."/>
        </authorList>
    </citation>
    <scope>NUCLEOTIDE SEQUENCE [LARGE SCALE GENOMIC DNA]</scope>
    <source>
        <strain evidence="5">Ribe_18-Q3-R11-54_MAXAC.273</strain>
    </source>
</reference>
<keyword evidence="3" id="KW-1133">Transmembrane helix</keyword>
<dbReference type="PANTHER" id="PTHR43798:SF33">
    <property type="entry name" value="HYDROLASE, PUTATIVE (AFU_ORTHOLOGUE AFUA_2G14860)-RELATED"/>
    <property type="match status" value="1"/>
</dbReference>
<keyword evidence="3" id="KW-0812">Transmembrane</keyword>
<gene>
    <name evidence="5" type="ORF">IPP15_05535</name>
</gene>
<evidence type="ECO:0000256" key="1">
    <source>
        <dbReference type="ARBA" id="ARBA00010088"/>
    </source>
</evidence>
<dbReference type="Gene3D" id="3.40.50.1820">
    <property type="entry name" value="alpha/beta hydrolase"/>
    <property type="match status" value="2"/>
</dbReference>
<feature type="domain" description="AB hydrolase-1" evidence="4">
    <location>
        <begin position="82"/>
        <end position="196"/>
    </location>
</feature>
<comment type="caution">
    <text evidence="5">The sequence shown here is derived from an EMBL/GenBank/DDBJ whole genome shotgun (WGS) entry which is preliminary data.</text>
</comment>
<dbReference type="GO" id="GO:0008233">
    <property type="term" value="F:peptidase activity"/>
    <property type="evidence" value="ECO:0007669"/>
    <property type="project" value="InterPro"/>
</dbReference>
<dbReference type="Pfam" id="PF00561">
    <property type="entry name" value="Abhydrolase_1"/>
    <property type="match status" value="1"/>
</dbReference>
<protein>
    <submittedName>
        <fullName evidence="5">Alpha/beta hydrolase</fullName>
    </submittedName>
</protein>
<evidence type="ECO:0000313" key="5">
    <source>
        <dbReference type="EMBL" id="MBK9981875.1"/>
    </source>
</evidence>
<evidence type="ECO:0000256" key="2">
    <source>
        <dbReference type="ARBA" id="ARBA00022801"/>
    </source>
</evidence>
<dbReference type="AlphaFoldDB" id="A0A9D7SUB4"/>